<dbReference type="EMBL" id="LN729003">
    <property type="protein sequence ID" value="CEP13064.1"/>
    <property type="molecule type" value="Genomic_DNA"/>
</dbReference>
<dbReference type="OrthoDB" id="2276066at2759"/>
<evidence type="ECO:0000313" key="1">
    <source>
        <dbReference type="EMBL" id="CEP13064.1"/>
    </source>
</evidence>
<evidence type="ECO:0000313" key="2">
    <source>
        <dbReference type="Proteomes" id="UP000054107"/>
    </source>
</evidence>
<keyword evidence="2" id="KW-1185">Reference proteome</keyword>
<gene>
    <name evidence="1" type="primary">PARPA_07093.1 scaffold 25591</name>
</gene>
<reference evidence="1 2" key="1">
    <citation type="submission" date="2014-09" db="EMBL/GenBank/DDBJ databases">
        <authorList>
            <person name="Ellenberger Sabrina"/>
        </authorList>
    </citation>
    <scope>NUCLEOTIDE SEQUENCE [LARGE SCALE GENOMIC DNA]</scope>
    <source>
        <strain evidence="1 2">CBS 412.66</strain>
    </source>
</reference>
<name>A0A0B7NDL9_9FUNG</name>
<accession>A0A0B7NDL9</accession>
<protein>
    <submittedName>
        <fullName evidence="1">Uncharacterized protein</fullName>
    </submittedName>
</protein>
<organism evidence="1 2">
    <name type="scientific">Parasitella parasitica</name>
    <dbReference type="NCBI Taxonomy" id="35722"/>
    <lineage>
        <taxon>Eukaryota</taxon>
        <taxon>Fungi</taxon>
        <taxon>Fungi incertae sedis</taxon>
        <taxon>Mucoromycota</taxon>
        <taxon>Mucoromycotina</taxon>
        <taxon>Mucoromycetes</taxon>
        <taxon>Mucorales</taxon>
        <taxon>Mucorineae</taxon>
        <taxon>Mucoraceae</taxon>
        <taxon>Parasitella</taxon>
    </lineage>
</organism>
<dbReference type="Proteomes" id="UP000054107">
    <property type="component" value="Unassembled WGS sequence"/>
</dbReference>
<proteinExistence type="predicted"/>
<dbReference type="AlphaFoldDB" id="A0A0B7NDL9"/>
<sequence length="134" mass="15372">FKRQEAAMGLVTMQQSKNICLNGAILNDLRAKASADDMFIIYMDFWGADGYIVGLTLFENVHLADQISSVHMPVSLIELEDFRSTLKYMYKWRQNILHQSRKVALGVFKEKRKYETVDISRSSTSVCLSPERTT</sequence>
<feature type="non-terminal residue" evidence="1">
    <location>
        <position position="1"/>
    </location>
</feature>